<evidence type="ECO:0000313" key="7">
    <source>
        <dbReference type="Proteomes" id="UP000429181"/>
    </source>
</evidence>
<dbReference type="Ensembl" id="ENSBIXT00000025241.1">
    <property type="protein sequence ID" value="ENSBIXP00000035771.1"/>
    <property type="gene ID" value="ENSBIXG00000019105.1"/>
</dbReference>
<evidence type="ECO:0000256" key="1">
    <source>
        <dbReference type="ARBA" id="ARBA00004496"/>
    </source>
</evidence>
<reference evidence="6 7" key="1">
    <citation type="submission" date="2018-11" db="EMBL/GenBank/DDBJ databases">
        <title>Haplotype-resolved cattle genomes.</title>
        <authorList>
            <person name="Low W.Y."/>
            <person name="Tearle R."/>
            <person name="Bickhart D.M."/>
            <person name="Rosen B.D."/>
            <person name="Koren S."/>
            <person name="Rhie A."/>
            <person name="Hiendleder S."/>
            <person name="Phillippy A.M."/>
            <person name="Smith T.P.L."/>
            <person name="Williams J.L."/>
        </authorList>
    </citation>
    <scope>NUCLEOTIDE SEQUENCE [LARGE SCALE GENOMIC DNA]</scope>
</reference>
<feature type="domain" description="GST C-terminal" evidence="4">
    <location>
        <begin position="85"/>
        <end position="223"/>
    </location>
</feature>
<dbReference type="InterPro" id="IPR004045">
    <property type="entry name" value="Glutathione_S-Trfase_N"/>
</dbReference>
<evidence type="ECO:0000259" key="3">
    <source>
        <dbReference type="PROSITE" id="PS50404"/>
    </source>
</evidence>
<dbReference type="AlphaFoldDB" id="A0A4W2E9P7"/>
<evidence type="ECO:0000313" key="6">
    <source>
        <dbReference type="Proteomes" id="UP000314981"/>
    </source>
</evidence>
<dbReference type="Gene3D" id="3.40.30.10">
    <property type="entry name" value="Glutaredoxin"/>
    <property type="match status" value="1"/>
</dbReference>
<comment type="subcellular location">
    <subcellularLocation>
        <location evidence="1">Cytoplasm</location>
    </subcellularLocation>
</comment>
<evidence type="ECO:0000256" key="2">
    <source>
        <dbReference type="ARBA" id="ARBA00022490"/>
    </source>
</evidence>
<organism evidence="5 6">
    <name type="scientific">Bos indicus x Bos taurus</name>
    <name type="common">Hybrid cattle</name>
    <dbReference type="NCBI Taxonomy" id="30522"/>
    <lineage>
        <taxon>Eukaryota</taxon>
        <taxon>Metazoa</taxon>
        <taxon>Chordata</taxon>
        <taxon>Craniata</taxon>
        <taxon>Vertebrata</taxon>
        <taxon>Euteleostomi</taxon>
        <taxon>Mammalia</taxon>
        <taxon>Eutheria</taxon>
        <taxon>Laurasiatheria</taxon>
        <taxon>Artiodactyla</taxon>
        <taxon>Ruminantia</taxon>
        <taxon>Pecora</taxon>
        <taxon>Bovidae</taxon>
        <taxon>Bovinae</taxon>
        <taxon>Bos</taxon>
    </lineage>
</organism>
<dbReference type="PROSITE" id="PS50405">
    <property type="entry name" value="GST_CTER"/>
    <property type="match status" value="1"/>
</dbReference>
<feature type="domain" description="GST N-terminal" evidence="3">
    <location>
        <begin position="1"/>
        <end position="109"/>
    </location>
</feature>
<dbReference type="Gene3D" id="1.20.1050.10">
    <property type="match status" value="1"/>
</dbReference>
<sequence>MDLELFLDLYLPPYHAIYIFTRKNGIPFELRPLELGAPGGQTLEHLNPEFLKVNPAGKVPALRDGDFLLAKSCKYQTEAHRYPPELQAHTRVDECLAWQHTATQLPGPGDKPPPLFLAQCLLPHFSQQPMDATQVEQLLGKLTPALGHLDQELLAARPFLASGQVSLEDLMAFTELMQPSPVGCNLFRDWPQLAAWWARVEAALGPELVQKAHRHVLQSQDPQEAQWDPQMAQKLAQLVKEQLR</sequence>
<dbReference type="InterPro" id="IPR051369">
    <property type="entry name" value="GST_Theta"/>
</dbReference>
<dbReference type="Pfam" id="PF00043">
    <property type="entry name" value="GST_C"/>
    <property type="match status" value="1"/>
</dbReference>
<evidence type="ECO:0000259" key="4">
    <source>
        <dbReference type="PROSITE" id="PS50405"/>
    </source>
</evidence>
<dbReference type="InterPro" id="IPR036249">
    <property type="entry name" value="Thioredoxin-like_sf"/>
</dbReference>
<keyword evidence="6" id="KW-1185">Reference proteome</keyword>
<dbReference type="InterPro" id="IPR036282">
    <property type="entry name" value="Glutathione-S-Trfase_C_sf"/>
</dbReference>
<evidence type="ECO:0008006" key="8">
    <source>
        <dbReference type="Google" id="ProtNLM"/>
    </source>
</evidence>
<dbReference type="Ensembl" id="ENSBIXT00005006749.1">
    <property type="protein sequence ID" value="ENSBIXP00005005237.1"/>
    <property type="gene ID" value="ENSBIXG00005011059.1"/>
</dbReference>
<dbReference type="STRING" id="30522.A0A4W2E9P7"/>
<dbReference type="OMA" id="WKSRVQS"/>
<accession>A0A4W2E9P7</accession>
<dbReference type="Proteomes" id="UP000429181">
    <property type="component" value="Chromosome 17"/>
</dbReference>
<evidence type="ECO:0000313" key="5">
    <source>
        <dbReference type="Ensembl" id="ENSBIXP00000035771.1"/>
    </source>
</evidence>
<dbReference type="SUPFAM" id="SSF47616">
    <property type="entry name" value="GST C-terminal domain-like"/>
    <property type="match status" value="1"/>
</dbReference>
<keyword evidence="2" id="KW-0963">Cytoplasm</keyword>
<dbReference type="Proteomes" id="UP000314981">
    <property type="component" value="Chromosome 17"/>
</dbReference>
<dbReference type="GO" id="GO:0004364">
    <property type="term" value="F:glutathione transferase activity"/>
    <property type="evidence" value="ECO:0007669"/>
    <property type="project" value="TreeGrafter"/>
</dbReference>
<dbReference type="GO" id="GO:0005737">
    <property type="term" value="C:cytoplasm"/>
    <property type="evidence" value="ECO:0007669"/>
    <property type="project" value="UniProtKB-SubCell"/>
</dbReference>
<dbReference type="GeneTree" id="ENSGT00940000163205"/>
<dbReference type="PANTHER" id="PTHR43917:SF5">
    <property type="entry name" value="GLUTATHIONE TRANSFERASE"/>
    <property type="match status" value="1"/>
</dbReference>
<protein>
    <recommendedName>
        <fullName evidence="8">Glutathione transferase</fullName>
    </recommendedName>
</protein>
<dbReference type="PANTHER" id="PTHR43917">
    <property type="match status" value="1"/>
</dbReference>
<dbReference type="InterPro" id="IPR010987">
    <property type="entry name" value="Glutathione-S-Trfase_C-like"/>
</dbReference>
<name>A0A4W2E9P7_BOBOX</name>
<proteinExistence type="predicted"/>
<dbReference type="GO" id="GO:0006749">
    <property type="term" value="P:glutathione metabolic process"/>
    <property type="evidence" value="ECO:0007669"/>
    <property type="project" value="TreeGrafter"/>
</dbReference>
<dbReference type="SMR" id="A0A4W2E9P7"/>
<dbReference type="PROSITE" id="PS50404">
    <property type="entry name" value="GST_NTER"/>
    <property type="match status" value="1"/>
</dbReference>
<reference evidence="5" key="2">
    <citation type="submission" date="2025-05" db="UniProtKB">
        <authorList>
            <consortium name="Ensembl"/>
        </authorList>
    </citation>
    <scope>IDENTIFICATION</scope>
</reference>
<dbReference type="SUPFAM" id="SSF52833">
    <property type="entry name" value="Thioredoxin-like"/>
    <property type="match status" value="1"/>
</dbReference>
<dbReference type="InterPro" id="IPR004046">
    <property type="entry name" value="GST_C"/>
</dbReference>